<dbReference type="Pfam" id="PF03788">
    <property type="entry name" value="LrgA"/>
    <property type="match status" value="1"/>
</dbReference>
<evidence type="ECO:0000313" key="7">
    <source>
        <dbReference type="EMBL" id="SHJ65833.1"/>
    </source>
</evidence>
<feature type="transmembrane region" description="Helical" evidence="6">
    <location>
        <begin position="59"/>
        <end position="79"/>
    </location>
</feature>
<evidence type="ECO:0000256" key="1">
    <source>
        <dbReference type="ARBA" id="ARBA00004651"/>
    </source>
</evidence>
<sequence>MKYLRELLIILSIYLLGEFISKYFNFPLPGNIIGMLILLALLCLGIIDVKKVENVSKFFLDHLAFFFIPAGVGLITSLSLLKDTWLQILMVCLLTTIFTIGVTGRIVQKVQKTKDN</sequence>
<feature type="transmembrane region" description="Helical" evidence="6">
    <location>
        <begin position="30"/>
        <end position="47"/>
    </location>
</feature>
<evidence type="ECO:0000256" key="2">
    <source>
        <dbReference type="ARBA" id="ARBA00022475"/>
    </source>
</evidence>
<feature type="transmembrane region" description="Helical" evidence="6">
    <location>
        <begin position="7"/>
        <end position="24"/>
    </location>
</feature>
<dbReference type="PANTHER" id="PTHR33931">
    <property type="entry name" value="HOLIN-LIKE PROTEIN CIDA-RELATED"/>
    <property type="match status" value="1"/>
</dbReference>
<dbReference type="GO" id="GO:0005886">
    <property type="term" value="C:plasma membrane"/>
    <property type="evidence" value="ECO:0007669"/>
    <property type="project" value="UniProtKB-SubCell"/>
</dbReference>
<gene>
    <name evidence="7" type="ORF">SAMN05444401_3597</name>
</gene>
<dbReference type="InterPro" id="IPR005538">
    <property type="entry name" value="LrgA/CidA"/>
</dbReference>
<name>A0A1M6L3U4_9CLOT</name>
<comment type="subcellular location">
    <subcellularLocation>
        <location evidence="1">Cell membrane</location>
        <topology evidence="1">Multi-pass membrane protein</topology>
    </subcellularLocation>
</comment>
<dbReference type="AlphaFoldDB" id="A0A1M6L3U4"/>
<dbReference type="Proteomes" id="UP000184080">
    <property type="component" value="Unassembled WGS sequence"/>
</dbReference>
<keyword evidence="8" id="KW-1185">Reference proteome</keyword>
<accession>A0A1M6L3U4</accession>
<organism evidence="7 8">
    <name type="scientific">Clostridium amylolyticum</name>
    <dbReference type="NCBI Taxonomy" id="1121298"/>
    <lineage>
        <taxon>Bacteria</taxon>
        <taxon>Bacillati</taxon>
        <taxon>Bacillota</taxon>
        <taxon>Clostridia</taxon>
        <taxon>Eubacteriales</taxon>
        <taxon>Clostridiaceae</taxon>
        <taxon>Clostridium</taxon>
    </lineage>
</organism>
<dbReference type="EMBL" id="FQZO01000006">
    <property type="protein sequence ID" value="SHJ65833.1"/>
    <property type="molecule type" value="Genomic_DNA"/>
</dbReference>
<dbReference type="STRING" id="1121298.SAMN05444401_3597"/>
<keyword evidence="5 6" id="KW-0472">Membrane</keyword>
<reference evidence="7 8" key="1">
    <citation type="submission" date="2016-11" db="EMBL/GenBank/DDBJ databases">
        <authorList>
            <person name="Jaros S."/>
            <person name="Januszkiewicz K."/>
            <person name="Wedrychowicz H."/>
        </authorList>
    </citation>
    <scope>NUCLEOTIDE SEQUENCE [LARGE SCALE GENOMIC DNA]</scope>
    <source>
        <strain evidence="7 8">DSM 21864</strain>
    </source>
</reference>
<evidence type="ECO:0000256" key="5">
    <source>
        <dbReference type="ARBA" id="ARBA00023136"/>
    </source>
</evidence>
<evidence type="ECO:0000256" key="3">
    <source>
        <dbReference type="ARBA" id="ARBA00022692"/>
    </source>
</evidence>
<protein>
    <submittedName>
        <fullName evidence="7">Holin-like protein</fullName>
    </submittedName>
</protein>
<dbReference type="RefSeq" id="WP_073009908.1">
    <property type="nucleotide sequence ID" value="NZ_FQZO01000006.1"/>
</dbReference>
<proteinExistence type="predicted"/>
<evidence type="ECO:0000256" key="6">
    <source>
        <dbReference type="SAM" id="Phobius"/>
    </source>
</evidence>
<dbReference type="PANTHER" id="PTHR33931:SF2">
    <property type="entry name" value="HOLIN-LIKE PROTEIN CIDA"/>
    <property type="match status" value="1"/>
</dbReference>
<keyword evidence="4 6" id="KW-1133">Transmembrane helix</keyword>
<dbReference type="OrthoDB" id="3176438at2"/>
<evidence type="ECO:0000256" key="4">
    <source>
        <dbReference type="ARBA" id="ARBA00022989"/>
    </source>
</evidence>
<keyword evidence="2" id="KW-1003">Cell membrane</keyword>
<keyword evidence="3 6" id="KW-0812">Transmembrane</keyword>
<feature type="transmembrane region" description="Helical" evidence="6">
    <location>
        <begin position="85"/>
        <end position="107"/>
    </location>
</feature>
<evidence type="ECO:0000313" key="8">
    <source>
        <dbReference type="Proteomes" id="UP000184080"/>
    </source>
</evidence>